<keyword evidence="13" id="KW-0012">Acyltransferase</keyword>
<keyword evidence="6 13" id="KW-1133">Transmembrane helix</keyword>
<gene>
    <name evidence="16" type="ORF">K452DRAFT_301392</name>
</gene>
<comment type="function">
    <text evidence="1">Palmitoyltransferase specific for casein kinase 1.</text>
</comment>
<keyword evidence="5" id="KW-0677">Repeat</keyword>
<dbReference type="PROSITE" id="PS50216">
    <property type="entry name" value="DHHC"/>
    <property type="match status" value="1"/>
</dbReference>
<feature type="compositionally biased region" description="Low complexity" evidence="14">
    <location>
        <begin position="567"/>
        <end position="584"/>
    </location>
</feature>
<dbReference type="EC" id="2.3.1.225" evidence="13"/>
<accession>A0A6A6B1D0</accession>
<keyword evidence="9" id="KW-0564">Palmitate</keyword>
<dbReference type="Proteomes" id="UP000799438">
    <property type="component" value="Unassembled WGS sequence"/>
</dbReference>
<evidence type="ECO:0000256" key="9">
    <source>
        <dbReference type="ARBA" id="ARBA00023139"/>
    </source>
</evidence>
<keyword evidence="13" id="KW-0808">Transferase</keyword>
<dbReference type="InterPro" id="IPR036770">
    <property type="entry name" value="Ankyrin_rpt-contain_sf"/>
</dbReference>
<evidence type="ECO:0000256" key="13">
    <source>
        <dbReference type="RuleBase" id="RU079119"/>
    </source>
</evidence>
<dbReference type="OrthoDB" id="6781668at2759"/>
<feature type="transmembrane region" description="Helical" evidence="13">
    <location>
        <begin position="258"/>
        <end position="277"/>
    </location>
</feature>
<protein>
    <recommendedName>
        <fullName evidence="13">Palmitoyltransferase</fullName>
        <ecNumber evidence="13">2.3.1.225</ecNumber>
    </recommendedName>
</protein>
<dbReference type="Gene3D" id="1.25.40.20">
    <property type="entry name" value="Ankyrin repeat-containing domain"/>
    <property type="match status" value="2"/>
</dbReference>
<dbReference type="SUPFAM" id="SSF48403">
    <property type="entry name" value="Ankyrin repeat"/>
    <property type="match status" value="1"/>
</dbReference>
<feature type="transmembrane region" description="Helical" evidence="13">
    <location>
        <begin position="502"/>
        <end position="525"/>
    </location>
</feature>
<feature type="repeat" description="ANK" evidence="12">
    <location>
        <begin position="178"/>
        <end position="210"/>
    </location>
</feature>
<dbReference type="GeneID" id="54299931"/>
<keyword evidence="8 13" id="KW-0472">Membrane</keyword>
<organism evidence="16 17">
    <name type="scientific">Aplosporella prunicola CBS 121167</name>
    <dbReference type="NCBI Taxonomy" id="1176127"/>
    <lineage>
        <taxon>Eukaryota</taxon>
        <taxon>Fungi</taxon>
        <taxon>Dikarya</taxon>
        <taxon>Ascomycota</taxon>
        <taxon>Pezizomycotina</taxon>
        <taxon>Dothideomycetes</taxon>
        <taxon>Dothideomycetes incertae sedis</taxon>
        <taxon>Botryosphaeriales</taxon>
        <taxon>Aplosporellaceae</taxon>
        <taxon>Aplosporella</taxon>
    </lineage>
</organism>
<dbReference type="AlphaFoldDB" id="A0A6A6B1D0"/>
<dbReference type="PANTHER" id="PTHR24161">
    <property type="entry name" value="ANK_REP_REGION DOMAIN-CONTAINING PROTEIN-RELATED"/>
    <property type="match status" value="1"/>
</dbReference>
<dbReference type="SMART" id="SM00248">
    <property type="entry name" value="ANK"/>
    <property type="match status" value="5"/>
</dbReference>
<evidence type="ECO:0000256" key="12">
    <source>
        <dbReference type="PROSITE-ProRule" id="PRU00023"/>
    </source>
</evidence>
<evidence type="ECO:0000256" key="8">
    <source>
        <dbReference type="ARBA" id="ARBA00023136"/>
    </source>
</evidence>
<feature type="region of interest" description="Disordered" evidence="14">
    <location>
        <begin position="688"/>
        <end position="710"/>
    </location>
</feature>
<comment type="subcellular location">
    <subcellularLocation>
        <location evidence="2">Early endosome membrane</location>
        <topology evidence="2">Multi-pass membrane protein</topology>
    </subcellularLocation>
</comment>
<dbReference type="PRINTS" id="PR01415">
    <property type="entry name" value="ANKYRIN"/>
</dbReference>
<evidence type="ECO:0000256" key="10">
    <source>
        <dbReference type="ARBA" id="ARBA00023288"/>
    </source>
</evidence>
<sequence>MPVQSPPPTLPIEEDIMQLARLGEIGAIQKLFDTGKYDATFRDEQGITPLHWAAINNHYALCHFLITSGADVNARGGDAVATPVLWAAKRCNYYIVALLLSKGANPLLTDDQGFNLLHSATLDGNVFQLVLLLHQDLPVDIADAQGHTALMWAAYKGFPAVVEVLVRWGANVYAKDDQGFTALHWALVKGSVGCIQKLLEYGSDRFAENFEGKTPAITAQDMNSSRQWQKALADTGYNPDATPKNFPLQSIVKDRRTFLNRFFFIWPAFMLICGFYILSHMVIYVAIPLALATAYVLQWVAQQLLRWAPSDMKHVHKTPFLAGVFAGTLFWVGFRYITQILPWTFTTNPLWNILFMIFYGLTGYFYFTAMLADPGYVPKASSRSQQKDVIDELIELRKFDEQNFCVNCMVRRPVRSKHCKRCNRCVAKEDHHCPWVDNCVANNNHRHFVLYILFLELGILTLVRLVLSYLEIVPAPTGEVECSILSPEICKTLHKDPFTIILAGWSCLQLVWVTMLLVVQLLQIARAQTTFEAMRSNLHHGAAGPDALTSFVTTGSTSAAGGQLDSAGAGPTGQPGAAGSNGMNGSSGGSGGGAHARRHHPHQAGCWEQWKRLLGLDTFIATALHGSNAGAVMAARRENPYTRGCVQNCRDFWCDANPVFGGRENGEASLGGERVNWVRCYEPPPRMRRVPGGGGGGGGAYEAVGGEEEV</sequence>
<evidence type="ECO:0000256" key="14">
    <source>
        <dbReference type="SAM" id="MobiDB-lite"/>
    </source>
</evidence>
<dbReference type="InterPro" id="IPR001594">
    <property type="entry name" value="Palmitoyltrfase_DHHC"/>
</dbReference>
<evidence type="ECO:0000256" key="7">
    <source>
        <dbReference type="ARBA" id="ARBA00023043"/>
    </source>
</evidence>
<keyword evidence="7 12" id="KW-0040">ANK repeat</keyword>
<dbReference type="Pfam" id="PF01529">
    <property type="entry name" value="DHHC"/>
    <property type="match status" value="1"/>
</dbReference>
<feature type="transmembrane region" description="Helical" evidence="13">
    <location>
        <begin position="350"/>
        <end position="372"/>
    </location>
</feature>
<dbReference type="RefSeq" id="XP_033393725.1">
    <property type="nucleotide sequence ID" value="XM_033542434.1"/>
</dbReference>
<evidence type="ECO:0000256" key="2">
    <source>
        <dbReference type="ARBA" id="ARBA00004520"/>
    </source>
</evidence>
<feature type="transmembrane region" description="Helical" evidence="13">
    <location>
        <begin position="448"/>
        <end position="467"/>
    </location>
</feature>
<comment type="domain">
    <text evidence="13">The DHHC domain is required for palmitoyltransferase activity.</text>
</comment>
<evidence type="ECO:0000259" key="15">
    <source>
        <dbReference type="Pfam" id="PF01529"/>
    </source>
</evidence>
<feature type="compositionally biased region" description="Gly residues" evidence="14">
    <location>
        <begin position="585"/>
        <end position="594"/>
    </location>
</feature>
<evidence type="ECO:0000313" key="16">
    <source>
        <dbReference type="EMBL" id="KAF2138012.1"/>
    </source>
</evidence>
<feature type="transmembrane region" description="Helical" evidence="13">
    <location>
        <begin position="283"/>
        <end position="300"/>
    </location>
</feature>
<feature type="compositionally biased region" description="Gly residues" evidence="14">
    <location>
        <begin position="691"/>
        <end position="700"/>
    </location>
</feature>
<name>A0A6A6B1D0_9PEZI</name>
<feature type="domain" description="Palmitoyltransferase DHHC" evidence="15">
    <location>
        <begin position="399"/>
        <end position="536"/>
    </location>
</feature>
<proteinExistence type="inferred from homology"/>
<feature type="repeat" description="ANK" evidence="12">
    <location>
        <begin position="145"/>
        <end position="177"/>
    </location>
</feature>
<dbReference type="GO" id="GO:0019706">
    <property type="term" value="F:protein-cysteine S-palmitoyltransferase activity"/>
    <property type="evidence" value="ECO:0007669"/>
    <property type="project" value="UniProtKB-EC"/>
</dbReference>
<keyword evidence="17" id="KW-1185">Reference proteome</keyword>
<comment type="catalytic activity">
    <reaction evidence="11 13">
        <text>L-cysteinyl-[protein] + hexadecanoyl-CoA = S-hexadecanoyl-L-cysteinyl-[protein] + CoA</text>
        <dbReference type="Rhea" id="RHEA:36683"/>
        <dbReference type="Rhea" id="RHEA-COMP:10131"/>
        <dbReference type="Rhea" id="RHEA-COMP:11032"/>
        <dbReference type="ChEBI" id="CHEBI:29950"/>
        <dbReference type="ChEBI" id="CHEBI:57287"/>
        <dbReference type="ChEBI" id="CHEBI:57379"/>
        <dbReference type="ChEBI" id="CHEBI:74151"/>
        <dbReference type="EC" id="2.3.1.225"/>
    </reaction>
</comment>
<evidence type="ECO:0000313" key="17">
    <source>
        <dbReference type="Proteomes" id="UP000799438"/>
    </source>
</evidence>
<evidence type="ECO:0000256" key="3">
    <source>
        <dbReference type="ARBA" id="ARBA00010104"/>
    </source>
</evidence>
<dbReference type="EMBL" id="ML995498">
    <property type="protein sequence ID" value="KAF2138012.1"/>
    <property type="molecule type" value="Genomic_DNA"/>
</dbReference>
<keyword evidence="10" id="KW-0449">Lipoprotein</keyword>
<dbReference type="PANTHER" id="PTHR24161:SF85">
    <property type="entry name" value="PALMITOYLTRANSFERASE HIP14"/>
    <property type="match status" value="1"/>
</dbReference>
<evidence type="ECO:0000256" key="11">
    <source>
        <dbReference type="ARBA" id="ARBA00048048"/>
    </source>
</evidence>
<dbReference type="InterPro" id="IPR002110">
    <property type="entry name" value="Ankyrin_rpt"/>
</dbReference>
<evidence type="ECO:0000256" key="4">
    <source>
        <dbReference type="ARBA" id="ARBA00022692"/>
    </source>
</evidence>
<dbReference type="PROSITE" id="PS50088">
    <property type="entry name" value="ANK_REPEAT"/>
    <property type="match status" value="3"/>
</dbReference>
<keyword evidence="4 13" id="KW-0812">Transmembrane</keyword>
<feature type="repeat" description="ANK" evidence="12">
    <location>
        <begin position="45"/>
        <end position="77"/>
    </location>
</feature>
<evidence type="ECO:0000256" key="6">
    <source>
        <dbReference type="ARBA" id="ARBA00022989"/>
    </source>
</evidence>
<dbReference type="PROSITE" id="PS50297">
    <property type="entry name" value="ANK_REP_REGION"/>
    <property type="match status" value="3"/>
</dbReference>
<comment type="similarity">
    <text evidence="3">Belongs to the DHHC palmitoyltransferase family. AKR/ZDHHC17 subfamily.</text>
</comment>
<dbReference type="GO" id="GO:0031901">
    <property type="term" value="C:early endosome membrane"/>
    <property type="evidence" value="ECO:0007669"/>
    <property type="project" value="UniProtKB-SubCell"/>
</dbReference>
<feature type="region of interest" description="Disordered" evidence="14">
    <location>
        <begin position="559"/>
        <end position="602"/>
    </location>
</feature>
<dbReference type="Pfam" id="PF12796">
    <property type="entry name" value="Ank_2"/>
    <property type="match status" value="2"/>
</dbReference>
<evidence type="ECO:0000256" key="1">
    <source>
        <dbReference type="ARBA" id="ARBA00002100"/>
    </source>
</evidence>
<evidence type="ECO:0000256" key="5">
    <source>
        <dbReference type="ARBA" id="ARBA00022737"/>
    </source>
</evidence>
<feature type="transmembrane region" description="Helical" evidence="13">
    <location>
        <begin position="320"/>
        <end position="338"/>
    </location>
</feature>
<reference evidence="16" key="1">
    <citation type="journal article" date="2020" name="Stud. Mycol.">
        <title>101 Dothideomycetes genomes: a test case for predicting lifestyles and emergence of pathogens.</title>
        <authorList>
            <person name="Haridas S."/>
            <person name="Albert R."/>
            <person name="Binder M."/>
            <person name="Bloem J."/>
            <person name="Labutti K."/>
            <person name="Salamov A."/>
            <person name="Andreopoulos B."/>
            <person name="Baker S."/>
            <person name="Barry K."/>
            <person name="Bills G."/>
            <person name="Bluhm B."/>
            <person name="Cannon C."/>
            <person name="Castanera R."/>
            <person name="Culley D."/>
            <person name="Daum C."/>
            <person name="Ezra D."/>
            <person name="Gonzalez J."/>
            <person name="Henrissat B."/>
            <person name="Kuo A."/>
            <person name="Liang C."/>
            <person name="Lipzen A."/>
            <person name="Lutzoni F."/>
            <person name="Magnuson J."/>
            <person name="Mondo S."/>
            <person name="Nolan M."/>
            <person name="Ohm R."/>
            <person name="Pangilinan J."/>
            <person name="Park H.-J."/>
            <person name="Ramirez L."/>
            <person name="Alfaro M."/>
            <person name="Sun H."/>
            <person name="Tritt A."/>
            <person name="Yoshinaga Y."/>
            <person name="Zwiers L.-H."/>
            <person name="Turgeon B."/>
            <person name="Goodwin S."/>
            <person name="Spatafora J."/>
            <person name="Crous P."/>
            <person name="Grigoriev I."/>
        </authorList>
    </citation>
    <scope>NUCLEOTIDE SEQUENCE</scope>
    <source>
        <strain evidence="16">CBS 121167</strain>
    </source>
</reference>